<dbReference type="Gene3D" id="1.10.101.10">
    <property type="entry name" value="PGBD-like superfamily/PGBD"/>
    <property type="match status" value="2"/>
</dbReference>
<feature type="domain" description="ABC toxin N-terminal" evidence="4">
    <location>
        <begin position="1969"/>
        <end position="2086"/>
    </location>
</feature>
<dbReference type="Pfam" id="PF03538">
    <property type="entry name" value="VRP1"/>
    <property type="match status" value="1"/>
</dbReference>
<proteinExistence type="predicted"/>
<evidence type="ECO:0000259" key="4">
    <source>
        <dbReference type="Pfam" id="PF20220"/>
    </source>
</evidence>
<evidence type="ECO:0000256" key="1">
    <source>
        <dbReference type="ARBA" id="ARBA00023026"/>
    </source>
</evidence>
<accession>A0ABV1L176</accession>
<feature type="domain" description="Peptidoglycan binding-like" evidence="2">
    <location>
        <begin position="148"/>
        <end position="207"/>
    </location>
</feature>
<name>A0ABV1L176_9BACL</name>
<dbReference type="Pfam" id="PF01471">
    <property type="entry name" value="PG_binding_1"/>
    <property type="match status" value="1"/>
</dbReference>
<evidence type="ECO:0000259" key="2">
    <source>
        <dbReference type="Pfam" id="PF01471"/>
    </source>
</evidence>
<comment type="caution">
    <text evidence="5">The sequence shown here is derived from an EMBL/GenBank/DDBJ whole genome shotgun (WGS) entry which is preliminary data.</text>
</comment>
<dbReference type="InterPro" id="IPR041079">
    <property type="entry name" value="Neuraminidase-like"/>
</dbReference>
<dbReference type="Pfam" id="PF20220">
    <property type="entry name" value="ABC_toxin_N"/>
    <property type="match status" value="1"/>
</dbReference>
<sequence length="2530" mass="284279">MNKITFPLEHGKQGSEVGDLQAALQLFLDKSILLENEEGMRREYSYGLRRENAEQIYSDYTSKLVSIFQEERRLEAHGKVDEQTANAMNAILRNLGLLNVEGWTQVVEALNTQGQTLSAISLGTDRLASIDEKIGTLGKAPLISFNTRGKAVRSLHEQLHSLGVSLPANETAEGIFGVGTRDALLQLQAKHDLVRTGLFDDATRNALAIAVGSVSQPRRVEGRILLDNGLPASRVKLSIVHKGFGEDAVVLGETETDERGFYALPYDTNGTAANIEVRTFDANSNEVRLSNPKVNADRSEVINLVAPSTVISQANEFALMASDLGRFVGSDLSKLALAQESEERQDLTLLHQSTDWDARLIARASSAAQLNAVTGISHEALYGVIRAGLPDDPEALSMVSPEAFATALKRANEASVIALDAEQMAAANQVFEQFAMDKRRNMIVPGMLSNVGDMLDQVRMEPDHKAVFEKLVLMHDGEDEELWVEAKAQGIPRERIADMQLQGKLAYLTLNNAPLTKALQDELGSQDNLAQLVEKDLYKQDEWVDRLHRMAYDDGTLNPDKVAKLIPAAYTHKDINDRVTAYANDLARKVRQSFPTHVISRMLAKDDLTLGAQHAEMKAPVQSLLNNAVTKGFQLGRTPVGQFLMQHGETLFDGFTEDDKQLAETGVKLLTRAYQMTPNDESMTKLLALGFTSARQVASIPKAEFVGRYAKDFGSSSETTVIWDKSVQITSSTFNIFTLAKKLDSTPPIHAITGNSERHEKSKEELKSSLLKAYPTMESLFGSLDYCECDHCRSVLSPAAYLVDLLRFIDPIEQDWKLTLDSWAFKHNGRTYTGPDYHFMKPYDALIQRRPDLPHLPLTCENTNTALPYIDLVNEILEYYVANDQMDEKAVRDTGEATSAELIAEPHNLIPLAYDTLKDANYPLTLPFDLWLETVRRFCAYFETPFWKVLDTFRPSDNLFAPASNPEAYYRASIFAEYVGLSPKEYDIYAAPAIALWPKLYGYDKENDTEATTLESLISAKTLSRRLGVTYKELAELIKTEFVNPRLNTLVMLRKLGVEVSDVFRYKKHEDYIPLTPEEEAELVNRLTQLTEKFQPPFNASKWLDDSWEDRSFEKILVLRDADAGCDFDQTTVCYANPNDPVQPLDFVKLNLFVRLWKRLGWTMEETDLALQTFFILPEDDVISDEALGNAMKTALIYLAHLKELNELINVGKNSRIKLLTLWAGLPTKGKNSLYAQLFLTRKSDVIFDDPLGNYLSNPNVQLIDHLQALQAALNLTADEISQILQDGNKGDEGDVTKAKLSLANVSLLHRYGLLAKALKMSISELISLKVMSGLNPFHPLSSDVLNDIQDDIPLQHTIEFVRRAKQLKSSTFSISDLEYLFRHRVDPLGKYREDVDARLAWMGTLSAKLRTIASDFAVPSSADSISDDALRQKLAMAFAPDVVEMLLDKVAYSATKENVVPNSRLDPNTYGKNGVSVSYDETRERQQVTYVGVLTAAAKNVLLNLFPQPAFDDQAAIEARNTISDLLDEIVLKSTDQYRVFFDMNFDVELLNFDDFFGAEVTETRENKRLNLVKKILPFLQAKLARQAIWQTMTTQTGGDPALIEYLLTNSNALSLPDSTNESLTARFEGLGKSGFTLLLTPTDLNKQPFKLLDERLKIKESDKCNKAQWKGCIEVPQSGAYRFFAHLGKKGAKVHLRIDSAVEPILSGTAANDDAQLSGFIDMKSGTLYAVTLDASDLQDGAFQLLIKGETTTKCPFNQLVAMIPHDELDGATRAYAMLTKTSQLAQELGLSERDVRHILAYAADFGGVDWRLLPIQEPGVVDSSVALFNGFLRLLDYATLKRDMAGGGDDLIAVFEEAHRLSTNQPDIVKELCLQIATMTRRKSEGIQAAATVLKMTEALHFADASRMERLWQALQIVEKYGVSVVTLKRWLTPRPDASVAMDVRNTIKARYEPEIWQRIAKGIFDPLRQLQRDALVARIMYMNEELDSEEKLFEYFLIDPGTEPVVQTSRLRLAISSLQTFIQRCFLNLEKRVHPSVLNTQHWSWMKRYRVWEANRKIFLYPENWLEPEWRDDKTHLYQELESSLLQGDVTNQLAEDALYVYLKKLDQLARLEIVTMHAEERPPGPPIMHVIGRTYLFPHQYFYRKYANQMWTPWEPISVEIDGDHVVAVMWRERLHLFWLTFMEKVEESKDGPQSMQKGPTGGLGLNILVSETATVSKGAAKRILDTQLNWSEYDQGAWTPRESSGFGNTLPITTSFDASKVMITVSKENDPETGADTIVWINMNLNVSNLKLKQCFRVASRNSRPQFMQKPGKIIPASPYSYKEVIHNRYKGSGPLAVTFVQSIETTDGVVKATPPAPQTILSKGGSYNLLPTNNQLHFPNEEFASLISPSFYADDLYTFFVEPSLTETTVDRWEGYTITHHSQRPKWIDFVERQPHLLTPVIPPKYNQEVFKLPEYIPDFIDPLALHEIQSHVDELTHPNIGVQYGDTIIGSSGRIHNLDNMTDIVTSIGGSINLRNRGAGSW</sequence>
<evidence type="ECO:0000259" key="3">
    <source>
        <dbReference type="Pfam" id="PF18413"/>
    </source>
</evidence>
<dbReference type="InterPro" id="IPR002477">
    <property type="entry name" value="Peptidoglycan-bd-like"/>
</dbReference>
<keyword evidence="1" id="KW-0843">Virulence</keyword>
<evidence type="ECO:0000313" key="5">
    <source>
        <dbReference type="EMBL" id="MEQ4486095.1"/>
    </source>
</evidence>
<evidence type="ECO:0000313" key="6">
    <source>
        <dbReference type="Proteomes" id="UP001493487"/>
    </source>
</evidence>
<dbReference type="Proteomes" id="UP001493487">
    <property type="component" value="Unassembled WGS sequence"/>
</dbReference>
<dbReference type="InterPro" id="IPR018003">
    <property type="entry name" value="Insecticidal_toxin/plasmid_vir"/>
</dbReference>
<dbReference type="EMBL" id="JASKHM010000019">
    <property type="protein sequence ID" value="MEQ4486095.1"/>
    <property type="molecule type" value="Genomic_DNA"/>
</dbReference>
<keyword evidence="6" id="KW-1185">Reference proteome</keyword>
<reference evidence="5 6" key="1">
    <citation type="journal article" date="2023" name="Genome Announc.">
        <title>Pan-Genome Analyses of the Genus Cohnella and Proposal of the Novel Species Cohnella silvisoli sp. nov., Isolated from Forest Soil.</title>
        <authorList>
            <person name="Wang C."/>
            <person name="Mao L."/>
            <person name="Bao G."/>
            <person name="Zhu H."/>
        </authorList>
    </citation>
    <scope>NUCLEOTIDE SEQUENCE [LARGE SCALE GENOMIC DNA]</scope>
    <source>
        <strain evidence="5 6">NL03-T5-1</strain>
    </source>
</reference>
<dbReference type="InterPro" id="IPR036365">
    <property type="entry name" value="PGBD-like_sf"/>
</dbReference>
<dbReference type="Pfam" id="PF18413">
    <property type="entry name" value="Neuraminidase"/>
    <property type="match status" value="1"/>
</dbReference>
<dbReference type="RefSeq" id="WP_232189251.1">
    <property type="nucleotide sequence ID" value="NZ_JAIOAP010000018.1"/>
</dbReference>
<organism evidence="5 6">
    <name type="scientific">Cohnella silvisoli</name>
    <dbReference type="NCBI Taxonomy" id="2873699"/>
    <lineage>
        <taxon>Bacteria</taxon>
        <taxon>Bacillati</taxon>
        <taxon>Bacillota</taxon>
        <taxon>Bacilli</taxon>
        <taxon>Bacillales</taxon>
        <taxon>Paenibacillaceae</taxon>
        <taxon>Cohnella</taxon>
    </lineage>
</organism>
<gene>
    <name evidence="5" type="ORF">QJS35_27315</name>
</gene>
<dbReference type="SUPFAM" id="SSF47090">
    <property type="entry name" value="PGBD-like"/>
    <property type="match status" value="1"/>
</dbReference>
<feature type="domain" description="Neuraminidase-like" evidence="3">
    <location>
        <begin position="2116"/>
        <end position="2254"/>
    </location>
</feature>
<protein>
    <submittedName>
        <fullName evidence="5">Neuraminidase-like domain-containing protein</fullName>
    </submittedName>
</protein>
<dbReference type="InterPro" id="IPR036366">
    <property type="entry name" value="PGBDSf"/>
</dbReference>
<dbReference type="InterPro" id="IPR046839">
    <property type="entry name" value="ABC_toxin_N"/>
</dbReference>